<organism evidence="4 5">
    <name type="scientific">Serinibacter arcticus</name>
    <dbReference type="NCBI Taxonomy" id="1655435"/>
    <lineage>
        <taxon>Bacteria</taxon>
        <taxon>Bacillati</taxon>
        <taxon>Actinomycetota</taxon>
        <taxon>Actinomycetes</taxon>
        <taxon>Micrococcales</taxon>
        <taxon>Beutenbergiaceae</taxon>
        <taxon>Serinibacter</taxon>
    </lineage>
</organism>
<gene>
    <name evidence="4" type="ORF">C8046_09740</name>
</gene>
<protein>
    <submittedName>
        <fullName evidence="4">dATP pyrophosphohydrolase</fullName>
    </submittedName>
</protein>
<dbReference type="Proteomes" id="UP000245166">
    <property type="component" value="Unassembled WGS sequence"/>
</dbReference>
<proteinExistence type="predicted"/>
<dbReference type="Gene3D" id="3.90.79.10">
    <property type="entry name" value="Nucleoside Triphosphate Pyrophosphohydrolase"/>
    <property type="match status" value="1"/>
</dbReference>
<dbReference type="PANTHER" id="PTHR43046:SF16">
    <property type="entry name" value="ADP-RIBOSE PYROPHOSPHATASE YJHB-RELATED"/>
    <property type="match status" value="1"/>
</dbReference>
<evidence type="ECO:0000313" key="4">
    <source>
        <dbReference type="EMBL" id="PWD50891.1"/>
    </source>
</evidence>
<dbReference type="InterPro" id="IPR015797">
    <property type="entry name" value="NUDIX_hydrolase-like_dom_sf"/>
</dbReference>
<comment type="cofactor">
    <cofactor evidence="1">
        <name>Mg(2+)</name>
        <dbReference type="ChEBI" id="CHEBI:18420"/>
    </cofactor>
</comment>
<evidence type="ECO:0000259" key="3">
    <source>
        <dbReference type="PROSITE" id="PS51462"/>
    </source>
</evidence>
<evidence type="ECO:0000256" key="1">
    <source>
        <dbReference type="ARBA" id="ARBA00001946"/>
    </source>
</evidence>
<dbReference type="EMBL" id="PYHR01000002">
    <property type="protein sequence ID" value="PWD50891.1"/>
    <property type="molecule type" value="Genomic_DNA"/>
</dbReference>
<feature type="domain" description="Nudix hydrolase" evidence="3">
    <location>
        <begin position="3"/>
        <end position="131"/>
    </location>
</feature>
<evidence type="ECO:0000313" key="5">
    <source>
        <dbReference type="Proteomes" id="UP000245166"/>
    </source>
</evidence>
<dbReference type="GO" id="GO:0016787">
    <property type="term" value="F:hydrolase activity"/>
    <property type="evidence" value="ECO:0007669"/>
    <property type="project" value="UniProtKB-KW"/>
</dbReference>
<accession>A0A2U1ZVA0</accession>
<dbReference type="RefSeq" id="WP_109229273.1">
    <property type="nucleotide sequence ID" value="NZ_PYHR01000002.1"/>
</dbReference>
<dbReference type="InterPro" id="IPR000086">
    <property type="entry name" value="NUDIX_hydrolase_dom"/>
</dbReference>
<dbReference type="CDD" id="cd18882">
    <property type="entry name" value="NUDIX_Hydrolase"/>
    <property type="match status" value="1"/>
</dbReference>
<dbReference type="PROSITE" id="PS51462">
    <property type="entry name" value="NUDIX"/>
    <property type="match status" value="1"/>
</dbReference>
<dbReference type="AlphaFoldDB" id="A0A2U1ZVA0"/>
<evidence type="ECO:0000256" key="2">
    <source>
        <dbReference type="ARBA" id="ARBA00022801"/>
    </source>
</evidence>
<name>A0A2U1ZVA0_9MICO</name>
<dbReference type="SUPFAM" id="SSF55811">
    <property type="entry name" value="Nudix"/>
    <property type="match status" value="1"/>
</dbReference>
<reference evidence="4 5" key="1">
    <citation type="submission" date="2018-03" db="EMBL/GenBank/DDBJ databases">
        <title>Genome assembly of novel Miniimonas species PCH200.</title>
        <authorList>
            <person name="Thakur V."/>
            <person name="Kumar V."/>
            <person name="Singh D."/>
        </authorList>
    </citation>
    <scope>NUCLEOTIDE SEQUENCE [LARGE SCALE GENOMIC DNA]</scope>
    <source>
        <strain evidence="4 5">PCH200</strain>
    </source>
</reference>
<keyword evidence="5" id="KW-1185">Reference proteome</keyword>
<sequence>MTDERAGVQVIVQASDGRVLLQLRDDIPTIPFPGFWCVPGGMREPGEDALTCAVRELEEEMALVVEPDELELLEARERFYGHETTFLLRRDVDPAAIDLTEGQAVALFGADEIATMHLGYEDDAVLAAFFARRA</sequence>
<keyword evidence="2" id="KW-0378">Hydrolase</keyword>
<dbReference type="PANTHER" id="PTHR43046">
    <property type="entry name" value="GDP-MANNOSE MANNOSYL HYDROLASE"/>
    <property type="match status" value="1"/>
</dbReference>
<dbReference type="OrthoDB" id="7183442at2"/>
<comment type="caution">
    <text evidence="4">The sequence shown here is derived from an EMBL/GenBank/DDBJ whole genome shotgun (WGS) entry which is preliminary data.</text>
</comment>
<dbReference type="Pfam" id="PF00293">
    <property type="entry name" value="NUDIX"/>
    <property type="match status" value="1"/>
</dbReference>